<evidence type="ECO:0000256" key="8">
    <source>
        <dbReference type="SAM" id="SignalP"/>
    </source>
</evidence>
<dbReference type="RefSeq" id="XP_002111239.1">
    <property type="nucleotide sequence ID" value="XM_002111203.1"/>
</dbReference>
<dbReference type="OrthoDB" id="6147412at2759"/>
<dbReference type="GeneID" id="6752452"/>
<dbReference type="InterPro" id="IPR029787">
    <property type="entry name" value="Nucleotide_cyclase"/>
</dbReference>
<dbReference type="GO" id="GO:0007168">
    <property type="term" value="P:receptor guanylyl cyclase signaling pathway"/>
    <property type="evidence" value="ECO:0000318"/>
    <property type="project" value="GO_Central"/>
</dbReference>
<dbReference type="Proteomes" id="UP000009022">
    <property type="component" value="Unassembled WGS sequence"/>
</dbReference>
<feature type="chain" id="PRO_5002796844" description="Guanylate cyclase domain-containing protein" evidence="8">
    <location>
        <begin position="17"/>
        <end position="260"/>
    </location>
</feature>
<dbReference type="InParanoid" id="B3RQH4"/>
<dbReference type="InterPro" id="IPR050401">
    <property type="entry name" value="Cyclic_nucleotide_synthase"/>
</dbReference>
<evidence type="ECO:0000256" key="5">
    <source>
        <dbReference type="ARBA" id="ARBA00023136"/>
    </source>
</evidence>
<dbReference type="PANTHER" id="PTHR11920:SF501">
    <property type="entry name" value="GUANYLATE CYCLASE 32E"/>
    <property type="match status" value="1"/>
</dbReference>
<protein>
    <recommendedName>
        <fullName evidence="9">Guanylate cyclase domain-containing protein</fullName>
    </recommendedName>
</protein>
<dbReference type="EMBL" id="DS985243">
    <property type="protein sequence ID" value="EDV27243.1"/>
    <property type="molecule type" value="Genomic_DNA"/>
</dbReference>
<keyword evidence="4" id="KW-1133">Transmembrane helix</keyword>
<dbReference type="PROSITE" id="PS50125">
    <property type="entry name" value="GUANYLATE_CYCLASE_2"/>
    <property type="match status" value="1"/>
</dbReference>
<evidence type="ECO:0000313" key="10">
    <source>
        <dbReference type="EMBL" id="EDV27243.1"/>
    </source>
</evidence>
<keyword evidence="2" id="KW-0812">Transmembrane</keyword>
<dbReference type="Pfam" id="PF00211">
    <property type="entry name" value="Guanylate_cyc"/>
    <property type="match status" value="1"/>
</dbReference>
<dbReference type="FunFam" id="3.30.70.1230:FF:000030">
    <property type="entry name" value="Si:ch211-215j19.12"/>
    <property type="match status" value="1"/>
</dbReference>
<dbReference type="GO" id="GO:0001653">
    <property type="term" value="F:peptide receptor activity"/>
    <property type="evidence" value="ECO:0000318"/>
    <property type="project" value="GO_Central"/>
</dbReference>
<dbReference type="SMART" id="SM00044">
    <property type="entry name" value="CYCc"/>
    <property type="match status" value="1"/>
</dbReference>
<dbReference type="PhylomeDB" id="B3RQH4"/>
<evidence type="ECO:0000256" key="1">
    <source>
        <dbReference type="ARBA" id="ARBA00004370"/>
    </source>
</evidence>
<keyword evidence="6 7" id="KW-0456">Lyase</keyword>
<dbReference type="GO" id="GO:0004383">
    <property type="term" value="F:guanylate cyclase activity"/>
    <property type="evidence" value="ECO:0000318"/>
    <property type="project" value="GO_Central"/>
</dbReference>
<reference evidence="10 11" key="1">
    <citation type="journal article" date="2008" name="Nature">
        <title>The Trichoplax genome and the nature of placozoans.</title>
        <authorList>
            <person name="Srivastava M."/>
            <person name="Begovic E."/>
            <person name="Chapman J."/>
            <person name="Putnam N.H."/>
            <person name="Hellsten U."/>
            <person name="Kawashima T."/>
            <person name="Kuo A."/>
            <person name="Mitros T."/>
            <person name="Salamov A."/>
            <person name="Carpenter M.L."/>
            <person name="Signorovitch A.Y."/>
            <person name="Moreno M.A."/>
            <person name="Kamm K."/>
            <person name="Grimwood J."/>
            <person name="Schmutz J."/>
            <person name="Shapiro H."/>
            <person name="Grigoriev I.V."/>
            <person name="Buss L.W."/>
            <person name="Schierwater B."/>
            <person name="Dellaporta S.L."/>
            <person name="Rokhsar D.S."/>
        </authorList>
    </citation>
    <scope>NUCLEOTIDE SEQUENCE [LARGE SCALE GENOMIC DNA]</scope>
    <source>
        <strain evidence="10 11">Grell-BS-1999</strain>
    </source>
</reference>
<dbReference type="AlphaFoldDB" id="B3RQH4"/>
<dbReference type="CTD" id="6752452"/>
<evidence type="ECO:0000256" key="4">
    <source>
        <dbReference type="ARBA" id="ARBA00022989"/>
    </source>
</evidence>
<feature type="signal peptide" evidence="8">
    <location>
        <begin position="1"/>
        <end position="16"/>
    </location>
</feature>
<evidence type="ECO:0000259" key="9">
    <source>
        <dbReference type="PROSITE" id="PS50125"/>
    </source>
</evidence>
<evidence type="ECO:0000313" key="11">
    <source>
        <dbReference type="Proteomes" id="UP000009022"/>
    </source>
</evidence>
<feature type="domain" description="Guanylate cyclase" evidence="9">
    <location>
        <begin position="74"/>
        <end position="205"/>
    </location>
</feature>
<dbReference type="InterPro" id="IPR018297">
    <property type="entry name" value="A/G_cyclase_CS"/>
</dbReference>
<organism evidence="10 11">
    <name type="scientific">Trichoplax adhaerens</name>
    <name type="common">Trichoplax reptans</name>
    <dbReference type="NCBI Taxonomy" id="10228"/>
    <lineage>
        <taxon>Eukaryota</taxon>
        <taxon>Metazoa</taxon>
        <taxon>Placozoa</taxon>
        <taxon>Uniplacotomia</taxon>
        <taxon>Trichoplacea</taxon>
        <taxon>Trichoplacidae</taxon>
        <taxon>Trichoplax</taxon>
    </lineage>
</organism>
<dbReference type="Gene3D" id="3.30.70.1230">
    <property type="entry name" value="Nucleotide cyclase"/>
    <property type="match status" value="1"/>
</dbReference>
<keyword evidence="5" id="KW-0472">Membrane</keyword>
<keyword evidence="3" id="KW-0547">Nucleotide-binding</keyword>
<dbReference type="GO" id="GO:0006182">
    <property type="term" value="P:cGMP biosynthetic process"/>
    <property type="evidence" value="ECO:0000318"/>
    <property type="project" value="GO_Central"/>
</dbReference>
<accession>B3RQH4</accession>
<dbReference type="KEGG" id="tad:TRIADDRAFT_22079"/>
<dbReference type="PROSITE" id="PS00452">
    <property type="entry name" value="GUANYLATE_CYCLASE_1"/>
    <property type="match status" value="1"/>
</dbReference>
<dbReference type="HOGENOM" id="CLU_001072_6_1_1"/>
<evidence type="ECO:0000256" key="6">
    <source>
        <dbReference type="ARBA" id="ARBA00023239"/>
    </source>
</evidence>
<keyword evidence="11" id="KW-1185">Reference proteome</keyword>
<comment type="similarity">
    <text evidence="7">Belongs to the adenylyl cyclase class-4/guanylyl cyclase family.</text>
</comment>
<proteinExistence type="inferred from homology"/>
<evidence type="ECO:0000256" key="7">
    <source>
        <dbReference type="RuleBase" id="RU000405"/>
    </source>
</evidence>
<evidence type="ECO:0000256" key="2">
    <source>
        <dbReference type="ARBA" id="ARBA00022692"/>
    </source>
</evidence>
<sequence length="260" mass="29118">MVVVLVTALFLGIAVGRILCSSYTTIKATVNQTEIIEMEKENTDRLLEQLLPPTVAQQLKQCKTVRAEAFDDVTIYCSDICGFTNICHSWRPIQVVYMLNGLYTLFDRIIDRYSVYKLETIGDAYIAVSGAPKTLQQRQHAKEIACMALDIVEGMKTLRIPNMLDTQLSMRIGIHTGPCAAGVVGLKMPRYCLFGDTVNLASKIESTGKASQIHLSHTTYEALEEIGGYEMVFDEVKCLLVKKLFFVVNELNHILTKLRT</sequence>
<dbReference type="InterPro" id="IPR001054">
    <property type="entry name" value="A/G_cyclase"/>
</dbReference>
<dbReference type="CDD" id="cd07302">
    <property type="entry name" value="CHD"/>
    <property type="match status" value="1"/>
</dbReference>
<dbReference type="PANTHER" id="PTHR11920">
    <property type="entry name" value="GUANYLYL CYCLASE"/>
    <property type="match status" value="1"/>
</dbReference>
<comment type="subcellular location">
    <subcellularLocation>
        <location evidence="1">Membrane</location>
    </subcellularLocation>
</comment>
<dbReference type="GO" id="GO:0005886">
    <property type="term" value="C:plasma membrane"/>
    <property type="evidence" value="ECO:0000318"/>
    <property type="project" value="GO_Central"/>
</dbReference>
<dbReference type="eggNOG" id="KOG1023">
    <property type="taxonomic scope" value="Eukaryota"/>
</dbReference>
<gene>
    <name evidence="10" type="ORF">TRIADDRAFT_22079</name>
</gene>
<name>B3RQH4_TRIAD</name>
<keyword evidence="8" id="KW-0732">Signal</keyword>
<dbReference type="GO" id="GO:0000166">
    <property type="term" value="F:nucleotide binding"/>
    <property type="evidence" value="ECO:0007669"/>
    <property type="project" value="UniProtKB-KW"/>
</dbReference>
<dbReference type="Gene3D" id="6.10.250.780">
    <property type="match status" value="1"/>
</dbReference>
<dbReference type="GO" id="GO:0035556">
    <property type="term" value="P:intracellular signal transduction"/>
    <property type="evidence" value="ECO:0007669"/>
    <property type="project" value="InterPro"/>
</dbReference>
<evidence type="ECO:0000256" key="3">
    <source>
        <dbReference type="ARBA" id="ARBA00022741"/>
    </source>
</evidence>
<dbReference type="OMA" id="HAKEIAC"/>
<dbReference type="SUPFAM" id="SSF55073">
    <property type="entry name" value="Nucleotide cyclase"/>
    <property type="match status" value="1"/>
</dbReference>